<dbReference type="PaxDb" id="2903-EOD24094"/>
<comment type="cofactor">
    <cofactor evidence="1">
        <name>FMN</name>
        <dbReference type="ChEBI" id="CHEBI:58210"/>
    </cofactor>
</comment>
<evidence type="ECO:0000256" key="3">
    <source>
        <dbReference type="ARBA" id="ARBA00022643"/>
    </source>
</evidence>
<keyword evidence="2" id="KW-0285">Flavoprotein</keyword>
<keyword evidence="6" id="KW-0560">Oxidoreductase</keyword>
<dbReference type="KEGG" id="ehx:EMIHUDRAFT_64464"/>
<dbReference type="PANTHER" id="PTHR11082">
    <property type="entry name" value="TRNA-DIHYDROURIDINE SYNTHASE"/>
    <property type="match status" value="1"/>
</dbReference>
<evidence type="ECO:0000256" key="12">
    <source>
        <dbReference type="ARBA" id="ARBA00048934"/>
    </source>
</evidence>
<evidence type="ECO:0000256" key="1">
    <source>
        <dbReference type="ARBA" id="ARBA00001917"/>
    </source>
</evidence>
<keyword evidence="16" id="KW-1185">Reference proteome</keyword>
<organism evidence="15 16">
    <name type="scientific">Emiliania huxleyi (strain CCMP1516)</name>
    <dbReference type="NCBI Taxonomy" id="280463"/>
    <lineage>
        <taxon>Eukaryota</taxon>
        <taxon>Haptista</taxon>
        <taxon>Haptophyta</taxon>
        <taxon>Prymnesiophyceae</taxon>
        <taxon>Isochrysidales</taxon>
        <taxon>Noelaerhabdaceae</taxon>
        <taxon>Emiliania</taxon>
    </lineage>
</organism>
<dbReference type="InterPro" id="IPR018517">
    <property type="entry name" value="tRNA_hU_synthase_CS"/>
</dbReference>
<accession>A0A0D3JUK3</accession>
<comment type="catalytic activity">
    <reaction evidence="11">
        <text>5,6-dihydrouridine(16) in tRNA + NADP(+) = uridine(16) in tRNA + NADPH + H(+)</text>
        <dbReference type="Rhea" id="RHEA:53376"/>
        <dbReference type="Rhea" id="RHEA-COMP:13543"/>
        <dbReference type="Rhea" id="RHEA-COMP:13544"/>
        <dbReference type="ChEBI" id="CHEBI:15378"/>
        <dbReference type="ChEBI" id="CHEBI:57783"/>
        <dbReference type="ChEBI" id="CHEBI:58349"/>
        <dbReference type="ChEBI" id="CHEBI:65315"/>
        <dbReference type="ChEBI" id="CHEBI:74443"/>
        <dbReference type="EC" id="1.3.1.88"/>
    </reaction>
    <physiologicalReaction direction="right-to-left" evidence="11">
        <dbReference type="Rhea" id="RHEA:53378"/>
    </physiologicalReaction>
</comment>
<dbReference type="AlphaFoldDB" id="A0A0D3JUK3"/>
<dbReference type="EnsemblProtists" id="EOD24094">
    <property type="protein sequence ID" value="EOD24094"/>
    <property type="gene ID" value="EMIHUDRAFT_64963"/>
</dbReference>
<reference evidence="15" key="2">
    <citation type="submission" date="2024-10" db="UniProtKB">
        <authorList>
            <consortium name="EnsemblProtists"/>
        </authorList>
    </citation>
    <scope>IDENTIFICATION</scope>
</reference>
<evidence type="ECO:0000256" key="5">
    <source>
        <dbReference type="ARBA" id="ARBA00022857"/>
    </source>
</evidence>
<evidence type="ECO:0000256" key="13">
    <source>
        <dbReference type="ARBA" id="ARBA00049467"/>
    </source>
</evidence>
<dbReference type="GO" id="GO:0017150">
    <property type="term" value="F:tRNA dihydrouridine synthase activity"/>
    <property type="evidence" value="ECO:0007669"/>
    <property type="project" value="InterPro"/>
</dbReference>
<dbReference type="CDD" id="cd02801">
    <property type="entry name" value="DUS_like_FMN"/>
    <property type="match status" value="1"/>
</dbReference>
<keyword evidence="4" id="KW-0819">tRNA processing</keyword>
<dbReference type="RefSeq" id="XP_005779617.1">
    <property type="nucleotide sequence ID" value="XM_005779560.1"/>
</dbReference>
<keyword evidence="5" id="KW-0521">NADP</keyword>
<evidence type="ECO:0000256" key="2">
    <source>
        <dbReference type="ARBA" id="ARBA00022630"/>
    </source>
</evidence>
<keyword evidence="7" id="KW-0520">NAD</keyword>
<evidence type="ECO:0000259" key="14">
    <source>
        <dbReference type="Pfam" id="PF01207"/>
    </source>
</evidence>
<dbReference type="EC" id="1.3.1.88" evidence="9"/>
<dbReference type="GeneID" id="17272734"/>
<comment type="similarity">
    <text evidence="8">Belongs to the Dus family. Dus1 subfamily.</text>
</comment>
<evidence type="ECO:0000256" key="11">
    <source>
        <dbReference type="ARBA" id="ARBA00047652"/>
    </source>
</evidence>
<dbReference type="Pfam" id="PF01207">
    <property type="entry name" value="Dus"/>
    <property type="match status" value="1"/>
</dbReference>
<comment type="catalytic activity">
    <reaction evidence="10">
        <text>5,6-dihydrouridine(17) in tRNA + NAD(+) = uridine(17) in tRNA + NADH + H(+)</text>
        <dbReference type="Rhea" id="RHEA:53372"/>
        <dbReference type="Rhea" id="RHEA-COMP:13541"/>
        <dbReference type="Rhea" id="RHEA-COMP:13542"/>
        <dbReference type="ChEBI" id="CHEBI:15378"/>
        <dbReference type="ChEBI" id="CHEBI:57540"/>
        <dbReference type="ChEBI" id="CHEBI:57945"/>
        <dbReference type="ChEBI" id="CHEBI:65315"/>
        <dbReference type="ChEBI" id="CHEBI:74443"/>
        <dbReference type="EC" id="1.3.1.88"/>
    </reaction>
    <physiologicalReaction direction="right-to-left" evidence="10">
        <dbReference type="Rhea" id="RHEA:53374"/>
    </physiologicalReaction>
</comment>
<evidence type="ECO:0000256" key="6">
    <source>
        <dbReference type="ARBA" id="ARBA00023002"/>
    </source>
</evidence>
<sequence>MEESGDALAKKRRLAISPRPVCFSCRLVAAPMVGASDLAFRLLCRRHGADTCYTEMLFSERLLSDEAYRRRKLQTCVDDRPLIVQLQGNDPATVAAAAALVERTCPCDAIDLNLGCPLPQAEAQVFGAYSDHRTDGVPLLLFSV</sequence>
<keyword evidence="3" id="KW-0288">FMN</keyword>
<dbReference type="GeneID" id="17269640"/>
<name>A0A0D3JUK3_EMIH1</name>
<dbReference type="STRING" id="2903.R1CVW1"/>
<feature type="domain" description="DUS-like FMN-binding" evidence="14">
    <location>
        <begin position="29"/>
        <end position="128"/>
    </location>
</feature>
<dbReference type="HOGENOM" id="CLU_013299_9_1_1"/>
<comment type="catalytic activity">
    <reaction evidence="12">
        <text>5,6-dihydrouridine(16) in tRNA + NAD(+) = uridine(16) in tRNA + NADH + H(+)</text>
        <dbReference type="Rhea" id="RHEA:53380"/>
        <dbReference type="Rhea" id="RHEA-COMP:13543"/>
        <dbReference type="Rhea" id="RHEA-COMP:13544"/>
        <dbReference type="ChEBI" id="CHEBI:15378"/>
        <dbReference type="ChEBI" id="CHEBI:57540"/>
        <dbReference type="ChEBI" id="CHEBI:57945"/>
        <dbReference type="ChEBI" id="CHEBI:65315"/>
        <dbReference type="ChEBI" id="CHEBI:74443"/>
        <dbReference type="EC" id="1.3.1.88"/>
    </reaction>
    <physiologicalReaction direction="right-to-left" evidence="12">
        <dbReference type="Rhea" id="RHEA:53382"/>
    </physiologicalReaction>
</comment>
<evidence type="ECO:0000256" key="9">
    <source>
        <dbReference type="ARBA" id="ARBA00038890"/>
    </source>
</evidence>
<dbReference type="PANTHER" id="PTHR11082:SF5">
    <property type="entry name" value="TRNA-DIHYDROURIDINE(16_17) SYNTHASE [NAD(P)(+)]-LIKE"/>
    <property type="match status" value="1"/>
</dbReference>
<dbReference type="EnsemblProtists" id="EOD27188">
    <property type="protein sequence ID" value="EOD27188"/>
    <property type="gene ID" value="EMIHUDRAFT_64464"/>
</dbReference>
<dbReference type="KEGG" id="ehx:EMIHUDRAFT_64963"/>
<dbReference type="Proteomes" id="UP000013827">
    <property type="component" value="Unassembled WGS sequence"/>
</dbReference>
<dbReference type="SUPFAM" id="SSF51395">
    <property type="entry name" value="FMN-linked oxidoreductases"/>
    <property type="match status" value="1"/>
</dbReference>
<evidence type="ECO:0000256" key="7">
    <source>
        <dbReference type="ARBA" id="ARBA00023027"/>
    </source>
</evidence>
<protein>
    <recommendedName>
        <fullName evidence="9">tRNA-dihydrouridine(16/17) synthase [NAD(P)(+)]</fullName>
        <ecNumber evidence="9">1.3.1.88</ecNumber>
    </recommendedName>
</protein>
<comment type="catalytic activity">
    <reaction evidence="13">
        <text>5,6-dihydrouridine(17) in tRNA + NADP(+) = uridine(17) in tRNA + NADPH + H(+)</text>
        <dbReference type="Rhea" id="RHEA:53368"/>
        <dbReference type="Rhea" id="RHEA-COMP:13541"/>
        <dbReference type="Rhea" id="RHEA-COMP:13542"/>
        <dbReference type="ChEBI" id="CHEBI:15378"/>
        <dbReference type="ChEBI" id="CHEBI:57783"/>
        <dbReference type="ChEBI" id="CHEBI:58349"/>
        <dbReference type="ChEBI" id="CHEBI:65315"/>
        <dbReference type="ChEBI" id="CHEBI:74443"/>
        <dbReference type="EC" id="1.3.1.88"/>
    </reaction>
    <physiologicalReaction direction="right-to-left" evidence="13">
        <dbReference type="Rhea" id="RHEA:53370"/>
    </physiologicalReaction>
</comment>
<reference evidence="16" key="1">
    <citation type="journal article" date="2013" name="Nature">
        <title>Pan genome of the phytoplankton Emiliania underpins its global distribution.</title>
        <authorList>
            <person name="Read B.A."/>
            <person name="Kegel J."/>
            <person name="Klute M.J."/>
            <person name="Kuo A."/>
            <person name="Lefebvre S.C."/>
            <person name="Maumus F."/>
            <person name="Mayer C."/>
            <person name="Miller J."/>
            <person name="Monier A."/>
            <person name="Salamov A."/>
            <person name="Young J."/>
            <person name="Aguilar M."/>
            <person name="Claverie J.M."/>
            <person name="Frickenhaus S."/>
            <person name="Gonzalez K."/>
            <person name="Herman E.K."/>
            <person name="Lin Y.C."/>
            <person name="Napier J."/>
            <person name="Ogata H."/>
            <person name="Sarno A.F."/>
            <person name="Shmutz J."/>
            <person name="Schroeder D."/>
            <person name="de Vargas C."/>
            <person name="Verret F."/>
            <person name="von Dassow P."/>
            <person name="Valentin K."/>
            <person name="Van de Peer Y."/>
            <person name="Wheeler G."/>
            <person name="Dacks J.B."/>
            <person name="Delwiche C.F."/>
            <person name="Dyhrman S.T."/>
            <person name="Glockner G."/>
            <person name="John U."/>
            <person name="Richards T."/>
            <person name="Worden A.Z."/>
            <person name="Zhang X."/>
            <person name="Grigoriev I.V."/>
            <person name="Allen A.E."/>
            <person name="Bidle K."/>
            <person name="Borodovsky M."/>
            <person name="Bowler C."/>
            <person name="Brownlee C."/>
            <person name="Cock J.M."/>
            <person name="Elias M."/>
            <person name="Gladyshev V.N."/>
            <person name="Groth M."/>
            <person name="Guda C."/>
            <person name="Hadaegh A."/>
            <person name="Iglesias-Rodriguez M.D."/>
            <person name="Jenkins J."/>
            <person name="Jones B.M."/>
            <person name="Lawson T."/>
            <person name="Leese F."/>
            <person name="Lindquist E."/>
            <person name="Lobanov A."/>
            <person name="Lomsadze A."/>
            <person name="Malik S.B."/>
            <person name="Marsh M.E."/>
            <person name="Mackinder L."/>
            <person name="Mock T."/>
            <person name="Mueller-Roeber B."/>
            <person name="Pagarete A."/>
            <person name="Parker M."/>
            <person name="Probert I."/>
            <person name="Quesneville H."/>
            <person name="Raines C."/>
            <person name="Rensing S.A."/>
            <person name="Riano-Pachon D.M."/>
            <person name="Richier S."/>
            <person name="Rokitta S."/>
            <person name="Shiraiwa Y."/>
            <person name="Soanes D.M."/>
            <person name="van der Giezen M."/>
            <person name="Wahlund T.M."/>
            <person name="Williams B."/>
            <person name="Wilson W."/>
            <person name="Wolfe G."/>
            <person name="Wurch L.L."/>
        </authorList>
    </citation>
    <scope>NUCLEOTIDE SEQUENCE</scope>
</reference>
<evidence type="ECO:0000313" key="15">
    <source>
        <dbReference type="EnsemblProtists" id="EOD27188"/>
    </source>
</evidence>
<dbReference type="GO" id="GO:0050660">
    <property type="term" value="F:flavin adenine dinucleotide binding"/>
    <property type="evidence" value="ECO:0007669"/>
    <property type="project" value="InterPro"/>
</dbReference>
<dbReference type="InterPro" id="IPR013785">
    <property type="entry name" value="Aldolase_TIM"/>
</dbReference>
<proteinExistence type="inferred from homology"/>
<evidence type="ECO:0000313" key="16">
    <source>
        <dbReference type="Proteomes" id="UP000013827"/>
    </source>
</evidence>
<dbReference type="eggNOG" id="KOG2335">
    <property type="taxonomic scope" value="Eukaryota"/>
</dbReference>
<dbReference type="PROSITE" id="PS01136">
    <property type="entry name" value="UPF0034"/>
    <property type="match status" value="1"/>
</dbReference>
<evidence type="ECO:0000256" key="4">
    <source>
        <dbReference type="ARBA" id="ARBA00022694"/>
    </source>
</evidence>
<evidence type="ECO:0000256" key="10">
    <source>
        <dbReference type="ARBA" id="ARBA00047287"/>
    </source>
</evidence>
<dbReference type="Gene3D" id="3.20.20.70">
    <property type="entry name" value="Aldolase class I"/>
    <property type="match status" value="1"/>
</dbReference>
<dbReference type="InterPro" id="IPR035587">
    <property type="entry name" value="DUS-like_FMN-bd"/>
</dbReference>
<evidence type="ECO:0000256" key="8">
    <source>
        <dbReference type="ARBA" id="ARBA00038313"/>
    </source>
</evidence>
<dbReference type="RefSeq" id="XP_005776523.1">
    <property type="nucleotide sequence ID" value="XM_005776466.1"/>
</dbReference>